<keyword evidence="2" id="KW-1185">Reference proteome</keyword>
<reference evidence="1 2" key="1">
    <citation type="submission" date="2015-01" db="EMBL/GenBank/DDBJ databases">
        <title>Comparative genomics of non-oral Prevotella species.</title>
        <authorList>
            <person name="Accetto T."/>
            <person name="Nograsek B."/>
            <person name="Avgustin G."/>
        </authorList>
    </citation>
    <scope>NUCLEOTIDE SEQUENCE [LARGE SCALE GENOMIC DNA]</scope>
    <source>
        <strain evidence="1 2">P5-119</strain>
    </source>
</reference>
<dbReference type="EMBL" id="JXQK01000067">
    <property type="protein sequence ID" value="KIP61322.1"/>
    <property type="molecule type" value="Genomic_DNA"/>
</dbReference>
<comment type="caution">
    <text evidence="1">The sequence shown here is derived from an EMBL/GenBank/DDBJ whole genome shotgun (WGS) entry which is preliminary data.</text>
</comment>
<dbReference type="Proteomes" id="UP000032046">
    <property type="component" value="Unassembled WGS sequence"/>
</dbReference>
<dbReference type="RefSeq" id="WP_042519709.1">
    <property type="nucleotide sequence ID" value="NZ_JXQK01000067.1"/>
</dbReference>
<dbReference type="STRING" id="1602171.ST44_09625"/>
<proteinExistence type="predicted"/>
<protein>
    <submittedName>
        <fullName evidence="1">Contig67, whole genome shotgun sequence</fullName>
    </submittedName>
</protein>
<organism evidence="1 2">
    <name type="scientific">Prevotella pectinovora</name>
    <dbReference type="NCBI Taxonomy" id="1602169"/>
    <lineage>
        <taxon>Bacteria</taxon>
        <taxon>Pseudomonadati</taxon>
        <taxon>Bacteroidota</taxon>
        <taxon>Bacteroidia</taxon>
        <taxon>Bacteroidales</taxon>
        <taxon>Prevotellaceae</taxon>
        <taxon>Prevotella</taxon>
    </lineage>
</organism>
<gene>
    <name evidence="1" type="ORF">ST44_09625</name>
</gene>
<evidence type="ECO:0000313" key="2">
    <source>
        <dbReference type="Proteomes" id="UP000032046"/>
    </source>
</evidence>
<evidence type="ECO:0000313" key="1">
    <source>
        <dbReference type="EMBL" id="KIP61322.1"/>
    </source>
</evidence>
<accession>A0A0D0IY87</accession>
<sequence length="235" mass="26663">MRAINISNIKARNAQVGFEQKGIRPTVTMQRKDGMGYTNARFLKATPATSIEVLYDKFGENLADEIINGDPEIDLEMVGMRLGKVKKVFLDNKGKVAYRVLRQQVRYSPEGEEMEVKKFHTTESNVNIDFPLRWTGKLIPKDKAVRTFAFVRKYQLKHINGLTFDFLYDMAKMLDEKNCMMLVGAGSKGIGPLVMSTGGTPYRAFLEGRVKDDKYCLLLHLTNLELKSLINNSNV</sequence>
<name>A0A0D0IY87_9BACT</name>
<dbReference type="AlphaFoldDB" id="A0A0D0IY87"/>